<proteinExistence type="inferred from homology"/>
<reference evidence="7 8" key="2">
    <citation type="journal article" date="2012" name="PLoS ONE">
        <title>An ancient pathway combining carbon dioxide fixation with the generation and utilization of a sodium ion gradient for ATP synthesis.</title>
        <authorList>
            <person name="Poehlein A."/>
            <person name="Schmidt S."/>
            <person name="Kaster A.K."/>
            <person name="Goenrich M."/>
            <person name="Vollmers J."/>
            <person name="Thurmer A."/>
            <person name="Bertsch J."/>
            <person name="Schuchmann K."/>
            <person name="Voigt B."/>
            <person name="Hecker M."/>
            <person name="Daniel R."/>
            <person name="Thauer R.K."/>
            <person name="Gottschalk G."/>
            <person name="Muller V."/>
        </authorList>
    </citation>
    <scope>NUCLEOTIDE SEQUENCE [LARGE SCALE GENOMIC DNA]</scope>
    <source>
        <strain evidence="8">ATCC 29683 / DSM 1030 / JCM 2381 / KCTC 1655 / WB1</strain>
    </source>
</reference>
<dbReference type="EMBL" id="CP002987">
    <property type="protein sequence ID" value="AFA48527.1"/>
    <property type="molecule type" value="Genomic_DNA"/>
</dbReference>
<feature type="transmembrane region" description="Helical" evidence="4">
    <location>
        <begin position="47"/>
        <end position="67"/>
    </location>
</feature>
<evidence type="ECO:0000259" key="5">
    <source>
        <dbReference type="PROSITE" id="PS50111"/>
    </source>
</evidence>
<dbReference type="Gene3D" id="6.10.340.10">
    <property type="match status" value="1"/>
</dbReference>
<dbReference type="CDD" id="cd06225">
    <property type="entry name" value="HAMP"/>
    <property type="match status" value="1"/>
</dbReference>
<dbReference type="HOGENOM" id="CLU_000445_107_20_9"/>
<dbReference type="SMART" id="SM00283">
    <property type="entry name" value="MA"/>
    <property type="match status" value="1"/>
</dbReference>
<feature type="domain" description="Methyl-accepting transducer" evidence="5">
    <location>
        <begin position="531"/>
        <end position="760"/>
    </location>
</feature>
<keyword evidence="1" id="KW-0145">Chemotaxis</keyword>
<dbReference type="STRING" id="931626.Awo_c17470"/>
<dbReference type="eggNOG" id="COG0840">
    <property type="taxonomic scope" value="Bacteria"/>
</dbReference>
<feature type="domain" description="HAMP" evidence="6">
    <location>
        <begin position="68"/>
        <end position="121"/>
    </location>
</feature>
<keyword evidence="8" id="KW-1185">Reference proteome</keyword>
<dbReference type="PROSITE" id="PS50885">
    <property type="entry name" value="HAMP"/>
    <property type="match status" value="2"/>
</dbReference>
<accession>H6LHZ7</accession>
<dbReference type="InterPro" id="IPR004089">
    <property type="entry name" value="MCPsignal_dom"/>
</dbReference>
<dbReference type="SUPFAM" id="SSF58104">
    <property type="entry name" value="Methyl-accepting chemotaxis protein (MCP) signaling domain"/>
    <property type="match status" value="1"/>
</dbReference>
<comment type="similarity">
    <text evidence="2">Belongs to the methyl-accepting chemotaxis (MCP) protein family.</text>
</comment>
<organism evidence="7 8">
    <name type="scientific">Acetobacterium woodii (strain ATCC 29683 / DSM 1030 / JCM 2381 / KCTC 1655 / WB1)</name>
    <dbReference type="NCBI Taxonomy" id="931626"/>
    <lineage>
        <taxon>Bacteria</taxon>
        <taxon>Bacillati</taxon>
        <taxon>Bacillota</taxon>
        <taxon>Clostridia</taxon>
        <taxon>Eubacteriales</taxon>
        <taxon>Eubacteriaceae</taxon>
        <taxon>Acetobacterium</taxon>
    </lineage>
</organism>
<dbReference type="CDD" id="cd11386">
    <property type="entry name" value="MCP_signal"/>
    <property type="match status" value="1"/>
</dbReference>
<dbReference type="SMART" id="SM00304">
    <property type="entry name" value="HAMP"/>
    <property type="match status" value="2"/>
</dbReference>
<dbReference type="Gene3D" id="3.30.450.20">
    <property type="entry name" value="PAS domain"/>
    <property type="match status" value="1"/>
</dbReference>
<evidence type="ECO:0000259" key="6">
    <source>
        <dbReference type="PROSITE" id="PS50885"/>
    </source>
</evidence>
<dbReference type="OrthoDB" id="1776085at2"/>
<evidence type="ECO:0000256" key="3">
    <source>
        <dbReference type="PROSITE-ProRule" id="PRU00284"/>
    </source>
</evidence>
<dbReference type="Gene3D" id="1.20.120.1530">
    <property type="match status" value="1"/>
</dbReference>
<dbReference type="PROSITE" id="PS50111">
    <property type="entry name" value="CHEMOTAXIS_TRANSDUC_2"/>
    <property type="match status" value="1"/>
</dbReference>
<evidence type="ECO:0000256" key="2">
    <source>
        <dbReference type="ARBA" id="ARBA00029447"/>
    </source>
</evidence>
<evidence type="ECO:0000256" key="4">
    <source>
        <dbReference type="SAM" id="Phobius"/>
    </source>
</evidence>
<dbReference type="GO" id="GO:0004888">
    <property type="term" value="F:transmembrane signaling receptor activity"/>
    <property type="evidence" value="ECO:0007669"/>
    <property type="project" value="TreeGrafter"/>
</dbReference>
<dbReference type="Proteomes" id="UP000007177">
    <property type="component" value="Chromosome"/>
</dbReference>
<dbReference type="FunFam" id="1.10.287.950:FF:000001">
    <property type="entry name" value="Methyl-accepting chemotaxis sensory transducer"/>
    <property type="match status" value="1"/>
</dbReference>
<keyword evidence="4" id="KW-0472">Membrane</keyword>
<feature type="transmembrane region" description="Helical" evidence="4">
    <location>
        <begin position="12"/>
        <end position="35"/>
    </location>
</feature>
<keyword evidence="4" id="KW-1133">Transmembrane helix</keyword>
<keyword evidence="4" id="KW-0812">Transmembrane</keyword>
<reference evidence="8" key="1">
    <citation type="submission" date="2011-07" db="EMBL/GenBank/DDBJ databases">
        <title>Complete genome sequence of Acetobacterium woodii.</title>
        <authorList>
            <person name="Poehlein A."/>
            <person name="Schmidt S."/>
            <person name="Kaster A.-K."/>
            <person name="Goenrich M."/>
            <person name="Vollmers J."/>
            <person name="Thuermer A."/>
            <person name="Gottschalk G."/>
            <person name="Thauer R.K."/>
            <person name="Daniel R."/>
            <person name="Mueller V."/>
        </authorList>
    </citation>
    <scope>NUCLEOTIDE SEQUENCE [LARGE SCALE GENOMIC DNA]</scope>
    <source>
        <strain evidence="8">ATCC 29683 / DSM 1030 / JCM 2381 / KCTC 1655 / WB1</strain>
    </source>
</reference>
<gene>
    <name evidence="7" type="ordered locus">Awo_c17470</name>
</gene>
<protein>
    <submittedName>
        <fullName evidence="7">Putative methyl-accepting chemotaxis transducer protein</fullName>
    </submittedName>
</protein>
<dbReference type="GO" id="GO:0007165">
    <property type="term" value="P:signal transduction"/>
    <property type="evidence" value="ECO:0007669"/>
    <property type="project" value="UniProtKB-KW"/>
</dbReference>
<dbReference type="PANTHER" id="PTHR43531">
    <property type="entry name" value="PROTEIN ICFG"/>
    <property type="match status" value="1"/>
</dbReference>
<dbReference type="AlphaFoldDB" id="H6LHZ7"/>
<dbReference type="GO" id="GO:0006935">
    <property type="term" value="P:chemotaxis"/>
    <property type="evidence" value="ECO:0007669"/>
    <property type="project" value="UniProtKB-KW"/>
</dbReference>
<dbReference type="PANTHER" id="PTHR43531:SF11">
    <property type="entry name" value="METHYL-ACCEPTING CHEMOTAXIS PROTEIN 3"/>
    <property type="match status" value="1"/>
</dbReference>
<evidence type="ECO:0000256" key="1">
    <source>
        <dbReference type="ARBA" id="ARBA00022500"/>
    </source>
</evidence>
<sequence>MNHEKSLLLKTLMTVIIPVTLILCLIAGISMYVIGQSFDRFAEIQNNIILIDVIGLGAVIIAIVLGLKGTSNQITKLAEIANRLADGDIEGTVKVDKPQDQLGEIEYALASIAENLKSNSDLAQNLAIGNLSEIITSPSKNDSIGKHLHAIQNSVKNLLDYMIIMPELVEKKVYLDKSKEDELSGDYKKAIEQVNQAMATVVYDKDYYLAIIDALPYRITTSDNNMKMVFVNKMLEDLMKLTGTAESREAIRGHECSGCNLEMCGTENCGYTMLKAGGDRLNELGYAEYSFEFMDRHYRMDTAKLIDKNGDEIGYVEVSHDTTPVMSVNNYRSREVMRLADNLHLLSAGNLELDLSVTEPNQYTNEVYEQFKEIGNSLTDVKSTIGNLINDASMLTNAAISGELSIRADETKFSGSWQQLISGMNNILGEIAKPIEEVSEVMSEISKGQLNSTVNGFYQGEFEVLKQSVNTMGHQLETIVAEISSVTEEIGNGNLNIENVEAFGGDFNAISNALNNIILTLNSLLGDINNAADQVNMGSNQVSNSSQGLAQGSTEQASSIQELTASISEIADQTKNNAVDSNKARELAADVMTNAEKGNAQMTKMQQSMVDINKSSVDISKIIKVIDDIAFQTNILALNAAVEAARAGQHGKGFAVVAEEVRTLAARSADAAKETTGLIEGSINNVQDGTKIADETAEALDEIVTGITKVNDLIGNIAKASNEQATGIAQINLGVEQVAQVVQQNSATAEQSAAASEELSSQSVLLKQMIDQFQLKN</sequence>
<dbReference type="Pfam" id="PF00015">
    <property type="entry name" value="MCPsignal"/>
    <property type="match status" value="1"/>
</dbReference>
<dbReference type="InterPro" id="IPR051310">
    <property type="entry name" value="MCP_chemotaxis"/>
</dbReference>
<dbReference type="KEGG" id="awo:Awo_c17470"/>
<dbReference type="Gene3D" id="1.10.287.950">
    <property type="entry name" value="Methyl-accepting chemotaxis protein"/>
    <property type="match status" value="1"/>
</dbReference>
<feature type="domain" description="HAMP" evidence="6">
    <location>
        <begin position="429"/>
        <end position="481"/>
    </location>
</feature>
<evidence type="ECO:0000313" key="7">
    <source>
        <dbReference type="EMBL" id="AFA48527.1"/>
    </source>
</evidence>
<name>H6LHZ7_ACEWD</name>
<evidence type="ECO:0000313" key="8">
    <source>
        <dbReference type="Proteomes" id="UP000007177"/>
    </source>
</evidence>
<dbReference type="GO" id="GO:0005886">
    <property type="term" value="C:plasma membrane"/>
    <property type="evidence" value="ECO:0007669"/>
    <property type="project" value="TreeGrafter"/>
</dbReference>
<dbReference type="Pfam" id="PF18947">
    <property type="entry name" value="HAMP_2"/>
    <property type="match status" value="1"/>
</dbReference>
<dbReference type="InterPro" id="IPR003660">
    <property type="entry name" value="HAMP_dom"/>
</dbReference>
<dbReference type="RefSeq" id="WP_014356127.1">
    <property type="nucleotide sequence ID" value="NC_016894.1"/>
</dbReference>
<keyword evidence="3" id="KW-0807">Transducer</keyword>